<sequence length="126" mass="14231">MSGCSFPTVNTGDLRDLGLDFLSNDEDLILSQACEEIEMNCCFEEIKLEDYFMDFDADKENLVNFDMSFDAANGGVSGMDVDVVTKGEHFQIPEEPRFGCEVDEEEIQALIESQENHNTKKYPLVI</sequence>
<accession>K1R3U4</accession>
<protein>
    <submittedName>
        <fullName evidence="1">Uncharacterized protein</fullName>
    </submittedName>
</protein>
<name>K1R3U4_MAGGI</name>
<reference evidence="1" key="1">
    <citation type="journal article" date="2012" name="Nature">
        <title>The oyster genome reveals stress adaptation and complexity of shell formation.</title>
        <authorList>
            <person name="Zhang G."/>
            <person name="Fang X."/>
            <person name="Guo X."/>
            <person name="Li L."/>
            <person name="Luo R."/>
            <person name="Xu F."/>
            <person name="Yang P."/>
            <person name="Zhang L."/>
            <person name="Wang X."/>
            <person name="Qi H."/>
            <person name="Xiong Z."/>
            <person name="Que H."/>
            <person name="Xie Y."/>
            <person name="Holland P.W."/>
            <person name="Paps J."/>
            <person name="Zhu Y."/>
            <person name="Wu F."/>
            <person name="Chen Y."/>
            <person name="Wang J."/>
            <person name="Peng C."/>
            <person name="Meng J."/>
            <person name="Yang L."/>
            <person name="Liu J."/>
            <person name="Wen B."/>
            <person name="Zhang N."/>
            <person name="Huang Z."/>
            <person name="Zhu Q."/>
            <person name="Feng Y."/>
            <person name="Mount A."/>
            <person name="Hedgecock D."/>
            <person name="Xu Z."/>
            <person name="Liu Y."/>
            <person name="Domazet-Loso T."/>
            <person name="Du Y."/>
            <person name="Sun X."/>
            <person name="Zhang S."/>
            <person name="Liu B."/>
            <person name="Cheng P."/>
            <person name="Jiang X."/>
            <person name="Li J."/>
            <person name="Fan D."/>
            <person name="Wang W."/>
            <person name="Fu W."/>
            <person name="Wang T."/>
            <person name="Wang B."/>
            <person name="Zhang J."/>
            <person name="Peng Z."/>
            <person name="Li Y."/>
            <person name="Li N."/>
            <person name="Wang J."/>
            <person name="Chen M."/>
            <person name="He Y."/>
            <person name="Tan F."/>
            <person name="Song X."/>
            <person name="Zheng Q."/>
            <person name="Huang R."/>
            <person name="Yang H."/>
            <person name="Du X."/>
            <person name="Chen L."/>
            <person name="Yang M."/>
            <person name="Gaffney P.M."/>
            <person name="Wang S."/>
            <person name="Luo L."/>
            <person name="She Z."/>
            <person name="Ming Y."/>
            <person name="Huang W."/>
            <person name="Zhang S."/>
            <person name="Huang B."/>
            <person name="Zhang Y."/>
            <person name="Qu T."/>
            <person name="Ni P."/>
            <person name="Miao G."/>
            <person name="Wang J."/>
            <person name="Wang Q."/>
            <person name="Steinberg C.E."/>
            <person name="Wang H."/>
            <person name="Li N."/>
            <person name="Qian L."/>
            <person name="Zhang G."/>
            <person name="Li Y."/>
            <person name="Yang H."/>
            <person name="Liu X."/>
            <person name="Wang J."/>
            <person name="Yin Y."/>
            <person name="Wang J."/>
        </authorList>
    </citation>
    <scope>NUCLEOTIDE SEQUENCE [LARGE SCALE GENOMIC DNA]</scope>
    <source>
        <strain evidence="1">05x7-T-G4-1.051#20</strain>
    </source>
</reference>
<proteinExistence type="predicted"/>
<dbReference type="HOGENOM" id="CLU_2160800_0_0_1"/>
<organism evidence="1">
    <name type="scientific">Magallana gigas</name>
    <name type="common">Pacific oyster</name>
    <name type="synonym">Crassostrea gigas</name>
    <dbReference type="NCBI Taxonomy" id="29159"/>
    <lineage>
        <taxon>Eukaryota</taxon>
        <taxon>Metazoa</taxon>
        <taxon>Spiralia</taxon>
        <taxon>Lophotrochozoa</taxon>
        <taxon>Mollusca</taxon>
        <taxon>Bivalvia</taxon>
        <taxon>Autobranchia</taxon>
        <taxon>Pteriomorphia</taxon>
        <taxon>Ostreida</taxon>
        <taxon>Ostreoidea</taxon>
        <taxon>Ostreidae</taxon>
        <taxon>Magallana</taxon>
    </lineage>
</organism>
<dbReference type="InParanoid" id="K1R3U4"/>
<dbReference type="EMBL" id="JH817503">
    <property type="protein sequence ID" value="EKC38119.1"/>
    <property type="molecule type" value="Genomic_DNA"/>
</dbReference>
<gene>
    <name evidence="1" type="ORF">CGI_10022711</name>
</gene>
<dbReference type="AlphaFoldDB" id="K1R3U4"/>
<evidence type="ECO:0000313" key="1">
    <source>
        <dbReference type="EMBL" id="EKC38119.1"/>
    </source>
</evidence>